<reference evidence="2" key="1">
    <citation type="submission" date="2021-04" db="EMBL/GenBank/DDBJ databases">
        <title>Phylogenetic analysis of Acidobacteriaceae.</title>
        <authorList>
            <person name="Qiu L."/>
            <person name="Zhang Q."/>
        </authorList>
    </citation>
    <scope>NUCLEOTIDE SEQUENCE</scope>
    <source>
        <strain evidence="2">DSM 25168</strain>
    </source>
</reference>
<feature type="domain" description="Glyoxalase/fosfomycin resistance/dioxygenase" evidence="1">
    <location>
        <begin position="9"/>
        <end position="128"/>
    </location>
</feature>
<dbReference type="EMBL" id="CP093313">
    <property type="protein sequence ID" value="UWZ83122.1"/>
    <property type="molecule type" value="Genomic_DNA"/>
</dbReference>
<dbReference type="RefSeq" id="WP_260792456.1">
    <property type="nucleotide sequence ID" value="NZ_CP093313.1"/>
</dbReference>
<dbReference type="KEGG" id="orp:MOP44_21445"/>
<dbReference type="InterPro" id="IPR004360">
    <property type="entry name" value="Glyas_Fos-R_dOase_dom"/>
</dbReference>
<dbReference type="Gene3D" id="3.10.180.10">
    <property type="entry name" value="2,3-Dihydroxybiphenyl 1,2-Dioxygenase, domain 1"/>
    <property type="match status" value="1"/>
</dbReference>
<dbReference type="PANTHER" id="PTHR33990">
    <property type="entry name" value="PROTEIN YJDN-RELATED"/>
    <property type="match status" value="1"/>
</dbReference>
<dbReference type="Pfam" id="PF00903">
    <property type="entry name" value="Glyoxalase"/>
    <property type="match status" value="1"/>
</dbReference>
<sequence>MKLSTYINFRGNCAEAFRYYEKHLGAKIGMVMTHQQLPHPTGIGSDWKDKVLHARISIGDAEVSAADIPNAEPMRSAYLTLNVDSDQEAERIYAALSDGGQVLMPMDETFFASRFGQVRDQFGINWMILHERPMPPRQ</sequence>
<protein>
    <submittedName>
        <fullName evidence="2">VOC family protein</fullName>
    </submittedName>
</protein>
<dbReference type="AlphaFoldDB" id="A0A9J7BMY6"/>
<evidence type="ECO:0000313" key="3">
    <source>
        <dbReference type="Proteomes" id="UP001059380"/>
    </source>
</evidence>
<dbReference type="Proteomes" id="UP001059380">
    <property type="component" value="Chromosome"/>
</dbReference>
<organism evidence="2 3">
    <name type="scientific">Occallatibacter riparius</name>
    <dbReference type="NCBI Taxonomy" id="1002689"/>
    <lineage>
        <taxon>Bacteria</taxon>
        <taxon>Pseudomonadati</taxon>
        <taxon>Acidobacteriota</taxon>
        <taxon>Terriglobia</taxon>
        <taxon>Terriglobales</taxon>
        <taxon>Acidobacteriaceae</taxon>
        <taxon>Occallatibacter</taxon>
    </lineage>
</organism>
<dbReference type="SUPFAM" id="SSF54593">
    <property type="entry name" value="Glyoxalase/Bleomycin resistance protein/Dihydroxybiphenyl dioxygenase"/>
    <property type="match status" value="1"/>
</dbReference>
<name>A0A9J7BMY6_9BACT</name>
<keyword evidence="3" id="KW-1185">Reference proteome</keyword>
<evidence type="ECO:0000313" key="2">
    <source>
        <dbReference type="EMBL" id="UWZ83122.1"/>
    </source>
</evidence>
<proteinExistence type="predicted"/>
<gene>
    <name evidence="2" type="ORF">MOP44_21445</name>
</gene>
<dbReference type="InterPro" id="IPR029068">
    <property type="entry name" value="Glyas_Bleomycin-R_OHBP_Dase"/>
</dbReference>
<dbReference type="InterPro" id="IPR028973">
    <property type="entry name" value="PhnB-like"/>
</dbReference>
<evidence type="ECO:0000259" key="1">
    <source>
        <dbReference type="Pfam" id="PF00903"/>
    </source>
</evidence>
<dbReference type="CDD" id="cd06588">
    <property type="entry name" value="PhnB_like"/>
    <property type="match status" value="1"/>
</dbReference>
<accession>A0A9J7BMY6</accession>
<dbReference type="PANTHER" id="PTHR33990:SF1">
    <property type="entry name" value="PROTEIN YJDN"/>
    <property type="match status" value="1"/>
</dbReference>